<accession>A0A1I7YQZ3</accession>
<protein>
    <submittedName>
        <fullName evidence="2">Uncharacterized protein</fullName>
    </submittedName>
</protein>
<dbReference type="WBParaSite" id="L893_g18931.t1">
    <property type="protein sequence ID" value="L893_g18931.t1"/>
    <property type="gene ID" value="L893_g18931"/>
</dbReference>
<keyword evidence="1" id="KW-1185">Reference proteome</keyword>
<proteinExistence type="predicted"/>
<evidence type="ECO:0000313" key="1">
    <source>
        <dbReference type="Proteomes" id="UP000095287"/>
    </source>
</evidence>
<sequence>MNHRGRRAIYLTCSLGATIGIEDSEIEKIKRRGLDTNGLGGAADRRFWFWGNACEIVHLALEFVRFRLNLWDSVSIAEKFSH</sequence>
<reference evidence="2" key="1">
    <citation type="submission" date="2016-11" db="UniProtKB">
        <authorList>
            <consortium name="WormBaseParasite"/>
        </authorList>
    </citation>
    <scope>IDENTIFICATION</scope>
</reference>
<dbReference type="Proteomes" id="UP000095287">
    <property type="component" value="Unplaced"/>
</dbReference>
<organism evidence="1 2">
    <name type="scientific">Steinernema glaseri</name>
    <dbReference type="NCBI Taxonomy" id="37863"/>
    <lineage>
        <taxon>Eukaryota</taxon>
        <taxon>Metazoa</taxon>
        <taxon>Ecdysozoa</taxon>
        <taxon>Nematoda</taxon>
        <taxon>Chromadorea</taxon>
        <taxon>Rhabditida</taxon>
        <taxon>Tylenchina</taxon>
        <taxon>Panagrolaimomorpha</taxon>
        <taxon>Strongyloidoidea</taxon>
        <taxon>Steinernematidae</taxon>
        <taxon>Steinernema</taxon>
    </lineage>
</organism>
<evidence type="ECO:0000313" key="2">
    <source>
        <dbReference type="WBParaSite" id="L893_g18931.t1"/>
    </source>
</evidence>
<dbReference type="AlphaFoldDB" id="A0A1I7YQZ3"/>
<name>A0A1I7YQZ3_9BILA</name>